<keyword evidence="4" id="KW-1185">Reference proteome</keyword>
<accession>B7QB30</accession>
<dbReference type="Proteomes" id="UP000001555">
    <property type="component" value="Unassembled WGS sequence"/>
</dbReference>
<dbReference type="PaxDb" id="6945-B7QB30"/>
<evidence type="ECO:0000256" key="1">
    <source>
        <dbReference type="SAM" id="SignalP"/>
    </source>
</evidence>
<dbReference type="AlphaFoldDB" id="B7QB30"/>
<dbReference type="VEuPathDB" id="VectorBase:ISCW012642"/>
<sequence>MPFATTTTGAVLCTTLMISCVAALPTHCDVRPLQALRNLIADLPERHAVLETHSIELIPAEFFLSNINLTGLAFLRPDIQECPKRNVFFQLETTVPLRLTALWRSSAGIGGTIATNLKKAVLSGLLKISLGEEGVQFELISSSVESLGDVSVELEGLGAAMDAVLSVLGANLEGPAKTLWAALLSVQLKRILGQTPPIPY</sequence>
<feature type="signal peptide" evidence="1">
    <location>
        <begin position="1"/>
        <end position="23"/>
    </location>
</feature>
<dbReference type="EMBL" id="ABJB010788366">
    <property type="status" value="NOT_ANNOTATED_CDS"/>
    <property type="molecule type" value="Genomic_DNA"/>
</dbReference>
<reference evidence="3" key="2">
    <citation type="submission" date="2020-05" db="UniProtKB">
        <authorList>
            <consortium name="EnsemblMetazoa"/>
        </authorList>
    </citation>
    <scope>IDENTIFICATION</scope>
    <source>
        <strain evidence="3">wikel</strain>
    </source>
</reference>
<dbReference type="VEuPathDB" id="VectorBase:ISCP_004734"/>
<evidence type="ECO:0000313" key="2">
    <source>
        <dbReference type="EMBL" id="EEC16052.1"/>
    </source>
</evidence>
<organism>
    <name type="scientific">Ixodes scapularis</name>
    <name type="common">Black-legged tick</name>
    <name type="synonym">Deer tick</name>
    <dbReference type="NCBI Taxonomy" id="6945"/>
    <lineage>
        <taxon>Eukaryota</taxon>
        <taxon>Metazoa</taxon>
        <taxon>Ecdysozoa</taxon>
        <taxon>Arthropoda</taxon>
        <taxon>Chelicerata</taxon>
        <taxon>Arachnida</taxon>
        <taxon>Acari</taxon>
        <taxon>Parasitiformes</taxon>
        <taxon>Ixodida</taxon>
        <taxon>Ixodoidea</taxon>
        <taxon>Ixodidae</taxon>
        <taxon>Ixodinae</taxon>
        <taxon>Ixodes</taxon>
    </lineage>
</organism>
<gene>
    <name evidence="2" type="ORF">IscW_ISCW012642</name>
</gene>
<feature type="chain" id="PRO_5014568304" evidence="1">
    <location>
        <begin position="24"/>
        <end position="200"/>
    </location>
</feature>
<name>B7QB30_IXOSC</name>
<dbReference type="InParanoid" id="B7QB30"/>
<evidence type="ECO:0000313" key="3">
    <source>
        <dbReference type="EnsemblMetazoa" id="ISCW012642-PA"/>
    </source>
</evidence>
<proteinExistence type="predicted"/>
<dbReference type="VEuPathDB" id="VectorBase:ISCI012642"/>
<dbReference type="EMBL" id="DS898715">
    <property type="protein sequence ID" value="EEC16052.1"/>
    <property type="molecule type" value="Genomic_DNA"/>
</dbReference>
<dbReference type="EnsemblMetazoa" id="ISCW012642-RA">
    <property type="protein sequence ID" value="ISCW012642-PA"/>
    <property type="gene ID" value="ISCW012642"/>
</dbReference>
<dbReference type="OrthoDB" id="10468935at2759"/>
<protein>
    <submittedName>
        <fullName evidence="2 3">Uncharacterized protein</fullName>
    </submittedName>
</protein>
<keyword evidence="1" id="KW-0732">Signal</keyword>
<dbReference type="HOGENOM" id="CLU_1367573_0_0_1"/>
<evidence type="ECO:0000313" key="4">
    <source>
        <dbReference type="Proteomes" id="UP000001555"/>
    </source>
</evidence>
<reference evidence="2 4" key="1">
    <citation type="submission" date="2008-03" db="EMBL/GenBank/DDBJ databases">
        <title>Annotation of Ixodes scapularis.</title>
        <authorList>
            <consortium name="Ixodes scapularis Genome Project Consortium"/>
            <person name="Caler E."/>
            <person name="Hannick L.I."/>
            <person name="Bidwell S."/>
            <person name="Joardar V."/>
            <person name="Thiagarajan M."/>
            <person name="Amedeo P."/>
            <person name="Galinsky K.J."/>
            <person name="Schobel S."/>
            <person name="Inman J."/>
            <person name="Hostetler J."/>
            <person name="Miller J."/>
            <person name="Hammond M."/>
            <person name="Megy K."/>
            <person name="Lawson D."/>
            <person name="Kodira C."/>
            <person name="Sutton G."/>
            <person name="Meyer J."/>
            <person name="Hill C.A."/>
            <person name="Birren B."/>
            <person name="Nene V."/>
            <person name="Collins F."/>
            <person name="Alarcon-Chaidez F."/>
            <person name="Wikel S."/>
            <person name="Strausberg R."/>
        </authorList>
    </citation>
    <scope>NUCLEOTIDE SEQUENCE [LARGE SCALE GENOMIC DNA]</scope>
    <source>
        <strain evidence="4">Wikel</strain>
        <strain evidence="2">Wikel colony</strain>
    </source>
</reference>